<dbReference type="AlphaFoldDB" id="A0A0F9QLQ2"/>
<gene>
    <name evidence="2" type="ORF">LCGC14_1079010</name>
</gene>
<proteinExistence type="predicted"/>
<feature type="transmembrane region" description="Helical" evidence="1">
    <location>
        <begin position="21"/>
        <end position="43"/>
    </location>
</feature>
<feature type="transmembrane region" description="Helical" evidence="1">
    <location>
        <begin position="55"/>
        <end position="76"/>
    </location>
</feature>
<organism evidence="2">
    <name type="scientific">marine sediment metagenome</name>
    <dbReference type="NCBI Taxonomy" id="412755"/>
    <lineage>
        <taxon>unclassified sequences</taxon>
        <taxon>metagenomes</taxon>
        <taxon>ecological metagenomes</taxon>
    </lineage>
</organism>
<feature type="transmembrane region" description="Helical" evidence="1">
    <location>
        <begin position="83"/>
        <end position="103"/>
    </location>
</feature>
<evidence type="ECO:0000313" key="2">
    <source>
        <dbReference type="EMBL" id="KKN06273.1"/>
    </source>
</evidence>
<keyword evidence="1" id="KW-1133">Transmembrane helix</keyword>
<evidence type="ECO:0000256" key="1">
    <source>
        <dbReference type="SAM" id="Phobius"/>
    </source>
</evidence>
<keyword evidence="1" id="KW-0472">Membrane</keyword>
<dbReference type="EMBL" id="LAZR01004709">
    <property type="protein sequence ID" value="KKN06273.1"/>
    <property type="molecule type" value="Genomic_DNA"/>
</dbReference>
<accession>A0A0F9QLQ2</accession>
<reference evidence="2" key="1">
    <citation type="journal article" date="2015" name="Nature">
        <title>Complex archaea that bridge the gap between prokaryotes and eukaryotes.</title>
        <authorList>
            <person name="Spang A."/>
            <person name="Saw J.H."/>
            <person name="Jorgensen S.L."/>
            <person name="Zaremba-Niedzwiedzka K."/>
            <person name="Martijn J."/>
            <person name="Lind A.E."/>
            <person name="van Eijk R."/>
            <person name="Schleper C."/>
            <person name="Guy L."/>
            <person name="Ettema T.J."/>
        </authorList>
    </citation>
    <scope>NUCLEOTIDE SEQUENCE</scope>
</reference>
<protein>
    <submittedName>
        <fullName evidence="2">Uncharacterized protein</fullName>
    </submittedName>
</protein>
<keyword evidence="1" id="KW-0812">Transmembrane</keyword>
<name>A0A0F9QLQ2_9ZZZZ</name>
<comment type="caution">
    <text evidence="2">The sequence shown here is derived from an EMBL/GenBank/DDBJ whole genome shotgun (WGS) entry which is preliminary data.</text>
</comment>
<sequence>MRKKNYYYIPGNRNKSRGTAYVIIGIIIFVGIFFPFFAVNLRYQVGYTFSKVFDTIGMICLYIGTFLTCINVLGIFIQRSINIRYFIIGIVLLWVGCWSTGIVTELFGITIGIDNRGSGGYHIIKRYIFPI</sequence>